<dbReference type="EMBL" id="CP017902">
    <property type="protein sequence ID" value="ARP18128.1"/>
    <property type="molecule type" value="Genomic_DNA"/>
</dbReference>
<dbReference type="RefSeq" id="WP_086046666.1">
    <property type="nucleotide sequence ID" value="NZ_CP017889.1"/>
</dbReference>
<gene>
    <name evidence="1" type="ORF">K05K4_12900</name>
</gene>
<evidence type="ECO:0000313" key="1">
    <source>
        <dbReference type="EMBL" id="ARP18128.1"/>
    </source>
</evidence>
<reference evidence="1" key="1">
    <citation type="submission" date="2016-10" db="EMBL/GenBank/DDBJ databases">
        <title>The High Quality Genome of Vibrio alginolyticus K01M1.</title>
        <authorList>
            <person name="Wendling C."/>
            <person name="Chibani C.M."/>
            <person name="Hertel R."/>
            <person name="Sproer C."/>
            <person name="Bunk B."/>
            <person name="Overmann J."/>
            <person name="Roth O."/>
            <person name="Liesegang H."/>
        </authorList>
    </citation>
    <scope>NUCLEOTIDE SEQUENCE</scope>
    <source>
        <strain evidence="1">K05K4</strain>
    </source>
</reference>
<dbReference type="AlphaFoldDB" id="A0A1W6TBK5"/>
<accession>A0A1W6TBK5</accession>
<organism evidence="1">
    <name type="scientific">Vibrio alginolyticus</name>
    <dbReference type="NCBI Taxonomy" id="663"/>
    <lineage>
        <taxon>Bacteria</taxon>
        <taxon>Pseudomonadati</taxon>
        <taxon>Pseudomonadota</taxon>
        <taxon>Gammaproteobacteria</taxon>
        <taxon>Vibrionales</taxon>
        <taxon>Vibrionaceae</taxon>
        <taxon>Vibrio</taxon>
    </lineage>
</organism>
<sequence>MNYSDFNQSPMNFTYSAPAFVRDSAKQTEKPVYDTERYPESSNKIMCHQEVLDFFNKKRTTIIAWRKNRNFPEPISKSPLRWIRAAVMEWVEHEGGFKAGF</sequence>
<name>A0A1W6TBK5_VIBAL</name>
<protein>
    <submittedName>
        <fullName evidence="1">Uncharacterized protein</fullName>
    </submittedName>
</protein>
<proteinExistence type="predicted"/>